<keyword evidence="3 8" id="KW-0328">Glycosyltransferase</keyword>
<dbReference type="AlphaFoldDB" id="B7P9B4"/>
<proteinExistence type="inferred from homology"/>
<comment type="similarity">
    <text evidence="2 8">Belongs to the glycosyltransferase 92 family.</text>
</comment>
<name>B7P9B4_IXOSC</name>
<dbReference type="EMBL" id="ABJB010363032">
    <property type="status" value="NOT_ANNOTATED_CDS"/>
    <property type="molecule type" value="Genomic_DNA"/>
</dbReference>
<dbReference type="InterPro" id="IPR008166">
    <property type="entry name" value="Glyco_transf_92"/>
</dbReference>
<keyword evidence="7" id="KW-0472">Membrane</keyword>
<dbReference type="HOGENOM" id="CLU_568959_0_0_1"/>
<reference evidence="11" key="2">
    <citation type="submission" date="2020-05" db="UniProtKB">
        <authorList>
            <consortium name="EnsemblMetazoa"/>
        </authorList>
    </citation>
    <scope>IDENTIFICATION</scope>
    <source>
        <strain evidence="11">wikel</strain>
    </source>
</reference>
<evidence type="ECO:0000256" key="1">
    <source>
        <dbReference type="ARBA" id="ARBA00004167"/>
    </source>
</evidence>
<dbReference type="Proteomes" id="UP000001555">
    <property type="component" value="Unassembled WGS sequence"/>
</dbReference>
<dbReference type="VEuPathDB" id="VectorBase:ISCW002918"/>
<evidence type="ECO:0000256" key="7">
    <source>
        <dbReference type="ARBA" id="ARBA00023136"/>
    </source>
</evidence>
<evidence type="ECO:0000256" key="9">
    <source>
        <dbReference type="SAM" id="MobiDB-lite"/>
    </source>
</evidence>
<dbReference type="InParanoid" id="B7P9B4"/>
<dbReference type="EnsemblMetazoa" id="ISCW002918-RA">
    <property type="protein sequence ID" value="ISCW002918-PA"/>
    <property type="gene ID" value="ISCW002918"/>
</dbReference>
<organism>
    <name type="scientific">Ixodes scapularis</name>
    <name type="common">Black-legged tick</name>
    <name type="synonym">Deer tick</name>
    <dbReference type="NCBI Taxonomy" id="6945"/>
    <lineage>
        <taxon>Eukaryota</taxon>
        <taxon>Metazoa</taxon>
        <taxon>Ecdysozoa</taxon>
        <taxon>Arthropoda</taxon>
        <taxon>Chelicerata</taxon>
        <taxon>Arachnida</taxon>
        <taxon>Acari</taxon>
        <taxon>Parasitiformes</taxon>
        <taxon>Ixodida</taxon>
        <taxon>Ixodoidea</taxon>
        <taxon>Ixodidae</taxon>
        <taxon>Ixodinae</taxon>
        <taxon>Ixodes</taxon>
    </lineage>
</organism>
<comment type="subcellular location">
    <subcellularLocation>
        <location evidence="1">Membrane</location>
        <topology evidence="1">Single-pass membrane protein</topology>
    </subcellularLocation>
</comment>
<dbReference type="Pfam" id="PF01697">
    <property type="entry name" value="Glyco_transf_92"/>
    <property type="match status" value="1"/>
</dbReference>
<evidence type="ECO:0000256" key="8">
    <source>
        <dbReference type="RuleBase" id="RU366017"/>
    </source>
</evidence>
<evidence type="ECO:0000256" key="2">
    <source>
        <dbReference type="ARBA" id="ARBA00007647"/>
    </source>
</evidence>
<accession>B7P9B4</accession>
<evidence type="ECO:0000313" key="10">
    <source>
        <dbReference type="EMBL" id="EEC03186.1"/>
    </source>
</evidence>
<dbReference type="GO" id="GO:0016757">
    <property type="term" value="F:glycosyltransferase activity"/>
    <property type="evidence" value="ECO:0000318"/>
    <property type="project" value="GO_Central"/>
</dbReference>
<keyword evidence="6" id="KW-1133">Transmembrane helix</keyword>
<evidence type="ECO:0000256" key="6">
    <source>
        <dbReference type="ARBA" id="ARBA00022989"/>
    </source>
</evidence>
<keyword evidence="4 8" id="KW-0808">Transferase</keyword>
<reference evidence="10 12" key="1">
    <citation type="submission" date="2008-03" db="EMBL/GenBank/DDBJ databases">
        <title>Annotation of Ixodes scapularis.</title>
        <authorList>
            <consortium name="Ixodes scapularis Genome Project Consortium"/>
            <person name="Caler E."/>
            <person name="Hannick L.I."/>
            <person name="Bidwell S."/>
            <person name="Joardar V."/>
            <person name="Thiagarajan M."/>
            <person name="Amedeo P."/>
            <person name="Galinsky K.J."/>
            <person name="Schobel S."/>
            <person name="Inman J."/>
            <person name="Hostetler J."/>
            <person name="Miller J."/>
            <person name="Hammond M."/>
            <person name="Megy K."/>
            <person name="Lawson D."/>
            <person name="Kodira C."/>
            <person name="Sutton G."/>
            <person name="Meyer J."/>
            <person name="Hill C.A."/>
            <person name="Birren B."/>
            <person name="Nene V."/>
            <person name="Collins F."/>
            <person name="Alarcon-Chaidez F."/>
            <person name="Wikel S."/>
            <person name="Strausberg R."/>
        </authorList>
    </citation>
    <scope>NUCLEOTIDE SEQUENCE [LARGE SCALE GENOMIC DNA]</scope>
    <source>
        <strain evidence="12">Wikel</strain>
        <strain evidence="10">Wikel colony</strain>
    </source>
</reference>
<dbReference type="GO" id="GO:0016020">
    <property type="term" value="C:membrane"/>
    <property type="evidence" value="ECO:0007669"/>
    <property type="project" value="UniProtKB-SubCell"/>
</dbReference>
<sequence>MLPGRWNEGGYGGPSGRQDYSRRWVRKPRRPGDLYEPPTDELSGAKLCLTLLFLLALGCTATEYYIQLLPLFREAYQKSHDKERVAEDANEPRAYNDRTGRIIEPHRAWMAFSEHWRSPYGALHVFSAFYMHGKDGTTKPHVKVTALLSPKLRHTCVVRARIVYLDYPHSFPTLVGVCRRLSSDAHGQSDSSRSTGEILEPAVLEFPTGQKTDRIPTAITILLNGMDSQVWIPVRTFSMGPSREVIGVCVSATDRESALDMAEFLAFHQLIGVTKFIVYATGNSFRTAFPSVNSSKLKRVPRNVILPWYKSAILLRTTPSSAKRLMLEDCMFRSRSFVEFVALMNADELLVPRKNSSEAGRHRRFQLTWALADVYLFERVSFCKNVSVKDGVAAISTLRSQSSIMCLGNFEWKPLLFKSSGPKEIGTRQSRALRVPRKDFVLQKYESELKCSPQAGYIDTAAQAFARDLKKMLQYYYREA</sequence>
<dbReference type="GO" id="GO:0005737">
    <property type="term" value="C:cytoplasm"/>
    <property type="evidence" value="ECO:0000318"/>
    <property type="project" value="GO_Central"/>
</dbReference>
<gene>
    <name evidence="10" type="ORF">IscW_ISCW002918</name>
</gene>
<evidence type="ECO:0000313" key="11">
    <source>
        <dbReference type="EnsemblMetazoa" id="ISCW002918-PA"/>
    </source>
</evidence>
<dbReference type="PANTHER" id="PTHR21461:SF40">
    <property type="entry name" value="GLYCOSYLTRANSFERASE FAMILY 92 PROTEIN"/>
    <property type="match status" value="1"/>
</dbReference>
<keyword evidence="12" id="KW-1185">Reference proteome</keyword>
<dbReference type="PANTHER" id="PTHR21461">
    <property type="entry name" value="GLYCOSYLTRANSFERASE FAMILY 92 PROTEIN"/>
    <property type="match status" value="1"/>
</dbReference>
<dbReference type="EC" id="2.4.1.-" evidence="8"/>
<evidence type="ECO:0000256" key="4">
    <source>
        <dbReference type="ARBA" id="ARBA00022679"/>
    </source>
</evidence>
<dbReference type="PaxDb" id="6945-B7P9B4"/>
<evidence type="ECO:0000313" key="12">
    <source>
        <dbReference type="Proteomes" id="UP000001555"/>
    </source>
</evidence>
<protein>
    <recommendedName>
        <fullName evidence="8">Glycosyltransferase family 92 protein</fullName>
        <ecNumber evidence="8">2.4.1.-</ecNumber>
    </recommendedName>
</protein>
<keyword evidence="5" id="KW-0812">Transmembrane</keyword>
<feature type="region of interest" description="Disordered" evidence="9">
    <location>
        <begin position="1"/>
        <end position="23"/>
    </location>
</feature>
<dbReference type="EMBL" id="DS662130">
    <property type="protein sequence ID" value="EEC03186.1"/>
    <property type="molecule type" value="Genomic_DNA"/>
</dbReference>
<evidence type="ECO:0000256" key="3">
    <source>
        <dbReference type="ARBA" id="ARBA00022676"/>
    </source>
</evidence>
<evidence type="ECO:0000256" key="5">
    <source>
        <dbReference type="ARBA" id="ARBA00022692"/>
    </source>
</evidence>